<reference evidence="3" key="1">
    <citation type="submission" date="2013-08" db="EMBL/GenBank/DDBJ databases">
        <authorList>
            <person name="Mendez C."/>
            <person name="Richter M."/>
            <person name="Ferrer M."/>
            <person name="Sanchez J."/>
        </authorList>
    </citation>
    <scope>NUCLEOTIDE SEQUENCE</scope>
</reference>
<proteinExistence type="predicted"/>
<comment type="caution">
    <text evidence="3">The sequence shown here is derived from an EMBL/GenBank/DDBJ whole genome shotgun (WGS) entry which is preliminary data.</text>
</comment>
<feature type="non-terminal residue" evidence="3">
    <location>
        <position position="160"/>
    </location>
</feature>
<gene>
    <name evidence="3" type="ORF">B1B_14952</name>
</gene>
<reference evidence="3" key="2">
    <citation type="journal article" date="2014" name="ISME J.">
        <title>Microbial stratification in low pH oxic and suboxic macroscopic growths along an acid mine drainage.</title>
        <authorList>
            <person name="Mendez-Garcia C."/>
            <person name="Mesa V."/>
            <person name="Sprenger R.R."/>
            <person name="Richter M."/>
            <person name="Diez M.S."/>
            <person name="Solano J."/>
            <person name="Bargiela R."/>
            <person name="Golyshina O.V."/>
            <person name="Manteca A."/>
            <person name="Ramos J.L."/>
            <person name="Gallego J.R."/>
            <person name="Llorente I."/>
            <person name="Martins Dos Santos V.A."/>
            <person name="Jensen O.N."/>
            <person name="Pelaez A.I."/>
            <person name="Sanchez J."/>
            <person name="Ferrer M."/>
        </authorList>
    </citation>
    <scope>NUCLEOTIDE SEQUENCE</scope>
</reference>
<evidence type="ECO:0000259" key="2">
    <source>
        <dbReference type="Pfam" id="PF01979"/>
    </source>
</evidence>
<evidence type="ECO:0000256" key="1">
    <source>
        <dbReference type="SAM" id="MobiDB-lite"/>
    </source>
</evidence>
<feature type="compositionally biased region" description="Basic and acidic residues" evidence="1">
    <location>
        <begin position="133"/>
        <end position="160"/>
    </location>
</feature>
<keyword evidence="3" id="KW-0378">Hydrolase</keyword>
<dbReference type="EMBL" id="AUZY01009943">
    <property type="protein sequence ID" value="EQD40350.1"/>
    <property type="molecule type" value="Genomic_DNA"/>
</dbReference>
<name>T1AEL6_9ZZZZ</name>
<dbReference type="InterPro" id="IPR006680">
    <property type="entry name" value="Amidohydro-rel"/>
</dbReference>
<dbReference type="AlphaFoldDB" id="T1AEL6"/>
<evidence type="ECO:0000313" key="3">
    <source>
        <dbReference type="EMBL" id="EQD40350.1"/>
    </source>
</evidence>
<protein>
    <submittedName>
        <fullName evidence="3">Amidohydrolase family</fullName>
    </submittedName>
</protein>
<sequence>LDADRTEADVEAGARAGIAEMLLGGTTSFLDMYYFQDATARAAVGLGARGFLGWAVLDADKTTQHGDPVDNAAGFIRRWRGHPLIQPLPAPQGVYVDSEETWRRTRELADRERTPHHLPPLRDPAGGPRPRGGPREASGDLARRDRFFGPGPDRRPRGLA</sequence>
<feature type="region of interest" description="Disordered" evidence="1">
    <location>
        <begin position="105"/>
        <end position="160"/>
    </location>
</feature>
<dbReference type="SUPFAM" id="SSF51556">
    <property type="entry name" value="Metallo-dependent hydrolases"/>
    <property type="match status" value="1"/>
</dbReference>
<dbReference type="Pfam" id="PF01979">
    <property type="entry name" value="Amidohydro_1"/>
    <property type="match status" value="1"/>
</dbReference>
<dbReference type="InterPro" id="IPR032466">
    <property type="entry name" value="Metal_Hydrolase"/>
</dbReference>
<accession>T1AEL6</accession>
<feature type="non-terminal residue" evidence="3">
    <location>
        <position position="1"/>
    </location>
</feature>
<feature type="domain" description="Amidohydrolase-related" evidence="2">
    <location>
        <begin position="7"/>
        <end position="115"/>
    </location>
</feature>
<feature type="compositionally biased region" description="Basic and acidic residues" evidence="1">
    <location>
        <begin position="105"/>
        <end position="115"/>
    </location>
</feature>
<organism evidence="3">
    <name type="scientific">mine drainage metagenome</name>
    <dbReference type="NCBI Taxonomy" id="410659"/>
    <lineage>
        <taxon>unclassified sequences</taxon>
        <taxon>metagenomes</taxon>
        <taxon>ecological metagenomes</taxon>
    </lineage>
</organism>
<dbReference type="Gene3D" id="3.20.20.140">
    <property type="entry name" value="Metal-dependent hydrolases"/>
    <property type="match status" value="1"/>
</dbReference>
<dbReference type="GO" id="GO:0016787">
    <property type="term" value="F:hydrolase activity"/>
    <property type="evidence" value="ECO:0007669"/>
    <property type="project" value="UniProtKB-KW"/>
</dbReference>